<feature type="compositionally biased region" description="Basic and acidic residues" evidence="3">
    <location>
        <begin position="331"/>
        <end position="342"/>
    </location>
</feature>
<reference evidence="4 5" key="1">
    <citation type="journal article" date="2019" name="Plant Biotechnol. J.">
        <title>The red bayberry genome and genetic basis of sex determination.</title>
        <authorList>
            <person name="Jia H.M."/>
            <person name="Jia H.J."/>
            <person name="Cai Q.L."/>
            <person name="Wang Y."/>
            <person name="Zhao H.B."/>
            <person name="Yang W.F."/>
            <person name="Wang G.Y."/>
            <person name="Li Y.H."/>
            <person name="Zhan D.L."/>
            <person name="Shen Y.T."/>
            <person name="Niu Q.F."/>
            <person name="Chang L."/>
            <person name="Qiu J."/>
            <person name="Zhao L."/>
            <person name="Xie H.B."/>
            <person name="Fu W.Y."/>
            <person name="Jin J."/>
            <person name="Li X.W."/>
            <person name="Jiao Y."/>
            <person name="Zhou C.C."/>
            <person name="Tu T."/>
            <person name="Chai C.Y."/>
            <person name="Gao J.L."/>
            <person name="Fan L.J."/>
            <person name="van de Weg E."/>
            <person name="Wang J.Y."/>
            <person name="Gao Z.S."/>
        </authorList>
    </citation>
    <scope>NUCLEOTIDE SEQUENCE [LARGE SCALE GENOMIC DNA]</scope>
    <source>
        <tissue evidence="4">Leaves</tissue>
    </source>
</reference>
<evidence type="ECO:0000256" key="3">
    <source>
        <dbReference type="SAM" id="MobiDB-lite"/>
    </source>
</evidence>
<evidence type="ECO:0000256" key="2">
    <source>
        <dbReference type="ARBA" id="ARBA00024341"/>
    </source>
</evidence>
<feature type="compositionally biased region" description="Basic and acidic residues" evidence="3">
    <location>
        <begin position="17"/>
        <end position="36"/>
    </location>
</feature>
<dbReference type="AlphaFoldDB" id="A0A6A1UTA4"/>
<dbReference type="Proteomes" id="UP000516437">
    <property type="component" value="Chromosome 8"/>
</dbReference>
<name>A0A6A1UTA4_9ROSI</name>
<dbReference type="OrthoDB" id="1747078at2759"/>
<feature type="compositionally biased region" description="Polar residues" evidence="3">
    <location>
        <begin position="45"/>
        <end position="62"/>
    </location>
</feature>
<comment type="caution">
    <text evidence="4">The sequence shown here is derived from an EMBL/GenBank/DDBJ whole genome shotgun (WGS) entry which is preliminary data.</text>
</comment>
<feature type="region of interest" description="Disordered" evidence="3">
    <location>
        <begin position="274"/>
        <end position="342"/>
    </location>
</feature>
<dbReference type="InterPro" id="IPR000048">
    <property type="entry name" value="IQ_motif_EF-hand-BS"/>
</dbReference>
<dbReference type="Gene3D" id="1.20.5.190">
    <property type="match status" value="1"/>
</dbReference>
<gene>
    <name evidence="4" type="ORF">CJ030_MR8G009962</name>
</gene>
<dbReference type="GO" id="GO:0005516">
    <property type="term" value="F:calmodulin binding"/>
    <property type="evidence" value="ECO:0007669"/>
    <property type="project" value="UniProtKB-KW"/>
</dbReference>
<proteinExistence type="inferred from homology"/>
<protein>
    <submittedName>
        <fullName evidence="4">Protein IQ-DOMAIN 32</fullName>
    </submittedName>
</protein>
<feature type="region of interest" description="Disordered" evidence="3">
    <location>
        <begin position="16"/>
        <end position="79"/>
    </location>
</feature>
<dbReference type="Pfam" id="PF00612">
    <property type="entry name" value="IQ"/>
    <property type="match status" value="2"/>
</dbReference>
<organism evidence="4 5">
    <name type="scientific">Morella rubra</name>
    <name type="common">Chinese bayberry</name>
    <dbReference type="NCBI Taxonomy" id="262757"/>
    <lineage>
        <taxon>Eukaryota</taxon>
        <taxon>Viridiplantae</taxon>
        <taxon>Streptophyta</taxon>
        <taxon>Embryophyta</taxon>
        <taxon>Tracheophyta</taxon>
        <taxon>Spermatophyta</taxon>
        <taxon>Magnoliopsida</taxon>
        <taxon>eudicotyledons</taxon>
        <taxon>Gunneridae</taxon>
        <taxon>Pentapetalae</taxon>
        <taxon>rosids</taxon>
        <taxon>fabids</taxon>
        <taxon>Fagales</taxon>
        <taxon>Myricaceae</taxon>
        <taxon>Morella</taxon>
    </lineage>
</organism>
<dbReference type="SMART" id="SM00015">
    <property type="entry name" value="IQ"/>
    <property type="match status" value="3"/>
</dbReference>
<accession>A0A6A1UTA4</accession>
<keyword evidence="5" id="KW-1185">Reference proteome</keyword>
<evidence type="ECO:0000313" key="4">
    <source>
        <dbReference type="EMBL" id="KAB1203714.1"/>
    </source>
</evidence>
<sequence length="368" mass="41110">MVKSTSCFKIITCGSDSTDKDDLEVPERKGSNDKRGWSFRKKSAQQRVLSNTVTLETPSGNKESPESASFSYPPPASSNVQEKFSAIQSLDEKPQLSTSPKTKVMETIVVCENDSKLDLNMEESVVIVIQAAIRGFLGQQMLLKIKNVIKLQAVVRGYLVRCHAVGTLRCVQAIVKMQALVRARLARISVEGSCPEKKLDENHREENKSKTREKESPVNKSTITYISIEKLLSNGFARQLLESTPKTKPIHVKCDPSKPDSAWKWLERWMSVSSPSTAEVDKAPSPSPSESDKVELITGQEKRGKDENFVSPVETKSTAELDKASSPSPAESDKVELITGQEEREKDKNFVLQWRLKVHPKCFLSRKM</sequence>
<dbReference type="EMBL" id="RXIC02000026">
    <property type="protein sequence ID" value="KAB1203714.1"/>
    <property type="molecule type" value="Genomic_DNA"/>
</dbReference>
<feature type="compositionally biased region" description="Basic and acidic residues" evidence="3">
    <location>
        <begin position="290"/>
        <end position="308"/>
    </location>
</feature>
<dbReference type="PANTHER" id="PTHR32295">
    <property type="entry name" value="IQ-DOMAIN 5-RELATED"/>
    <property type="match status" value="1"/>
</dbReference>
<keyword evidence="1" id="KW-0112">Calmodulin-binding</keyword>
<feature type="compositionally biased region" description="Basic and acidic residues" evidence="3">
    <location>
        <begin position="198"/>
        <end position="217"/>
    </location>
</feature>
<comment type="similarity">
    <text evidence="2">Belongs to the IQD family.</text>
</comment>
<evidence type="ECO:0000313" key="5">
    <source>
        <dbReference type="Proteomes" id="UP000516437"/>
    </source>
</evidence>
<evidence type="ECO:0000256" key="1">
    <source>
        <dbReference type="ARBA" id="ARBA00022860"/>
    </source>
</evidence>
<dbReference type="PROSITE" id="PS50096">
    <property type="entry name" value="IQ"/>
    <property type="match status" value="3"/>
</dbReference>
<feature type="region of interest" description="Disordered" evidence="3">
    <location>
        <begin position="198"/>
        <end position="218"/>
    </location>
</feature>
<dbReference type="PANTHER" id="PTHR32295:SF154">
    <property type="entry name" value="PROTEIN IQ-DOMAIN 32"/>
    <property type="match status" value="1"/>
</dbReference>